<keyword evidence="4" id="KW-1185">Reference proteome</keyword>
<accession>A0A4W5NI98</accession>
<dbReference type="CDD" id="cd00110">
    <property type="entry name" value="LamG"/>
    <property type="match status" value="1"/>
</dbReference>
<reference evidence="3" key="3">
    <citation type="submission" date="2025-09" db="UniProtKB">
        <authorList>
            <consortium name="Ensembl"/>
        </authorList>
    </citation>
    <scope>IDENTIFICATION</scope>
</reference>
<dbReference type="Proteomes" id="UP000314982">
    <property type="component" value="Unassembled WGS sequence"/>
</dbReference>
<dbReference type="Pfam" id="PF02210">
    <property type="entry name" value="Laminin_G_2"/>
    <property type="match status" value="1"/>
</dbReference>
<dbReference type="Ensembl" id="ENSHHUT00000052423.1">
    <property type="protein sequence ID" value="ENSHHUP00000050622.1"/>
    <property type="gene ID" value="ENSHHUG00000030543.1"/>
</dbReference>
<dbReference type="InterPro" id="IPR001791">
    <property type="entry name" value="Laminin_G"/>
</dbReference>
<evidence type="ECO:0000313" key="3">
    <source>
        <dbReference type="Ensembl" id="ENSHHUP00000050622.1"/>
    </source>
</evidence>
<comment type="caution">
    <text evidence="1">Lacks conserved residue(s) required for the propagation of feature annotation.</text>
</comment>
<dbReference type="SUPFAM" id="SSF49899">
    <property type="entry name" value="Concanavalin A-like lectins/glucanases"/>
    <property type="match status" value="1"/>
</dbReference>
<evidence type="ECO:0000313" key="4">
    <source>
        <dbReference type="Proteomes" id="UP000314982"/>
    </source>
</evidence>
<dbReference type="SMART" id="SM00282">
    <property type="entry name" value="LamG"/>
    <property type="match status" value="1"/>
</dbReference>
<organism evidence="3 4">
    <name type="scientific">Hucho hucho</name>
    <name type="common">huchen</name>
    <dbReference type="NCBI Taxonomy" id="62062"/>
    <lineage>
        <taxon>Eukaryota</taxon>
        <taxon>Metazoa</taxon>
        <taxon>Chordata</taxon>
        <taxon>Craniata</taxon>
        <taxon>Vertebrata</taxon>
        <taxon>Euteleostomi</taxon>
        <taxon>Actinopterygii</taxon>
        <taxon>Neopterygii</taxon>
        <taxon>Teleostei</taxon>
        <taxon>Protacanthopterygii</taxon>
        <taxon>Salmoniformes</taxon>
        <taxon>Salmonidae</taxon>
        <taxon>Salmoninae</taxon>
        <taxon>Hucho</taxon>
    </lineage>
</organism>
<dbReference type="PROSITE" id="PS50025">
    <property type="entry name" value="LAM_G_DOMAIN"/>
    <property type="match status" value="1"/>
</dbReference>
<proteinExistence type="predicted"/>
<dbReference type="Gene3D" id="2.60.120.200">
    <property type="match status" value="1"/>
</dbReference>
<feature type="domain" description="Laminin G" evidence="2">
    <location>
        <begin position="1"/>
        <end position="137"/>
    </location>
</feature>
<evidence type="ECO:0000256" key="1">
    <source>
        <dbReference type="PROSITE-ProRule" id="PRU00122"/>
    </source>
</evidence>
<evidence type="ECO:0000259" key="2">
    <source>
        <dbReference type="PROSITE" id="PS50025"/>
    </source>
</evidence>
<reference evidence="4" key="1">
    <citation type="submission" date="2018-06" db="EMBL/GenBank/DDBJ databases">
        <title>Genome assembly of Danube salmon.</title>
        <authorList>
            <person name="Macqueen D.J."/>
            <person name="Gundappa M.K."/>
        </authorList>
    </citation>
    <scope>NUCLEOTIDE SEQUENCE [LARGE SCALE GENOMIC DNA]</scope>
</reference>
<protein>
    <recommendedName>
        <fullName evidence="2">Laminin G domain-containing protein</fullName>
    </recommendedName>
</protein>
<reference evidence="3" key="2">
    <citation type="submission" date="2025-08" db="UniProtKB">
        <authorList>
            <consortium name="Ensembl"/>
        </authorList>
    </citation>
    <scope>IDENTIFICATION</scope>
</reference>
<dbReference type="InterPro" id="IPR013320">
    <property type="entry name" value="ConA-like_dom_sf"/>
</dbReference>
<dbReference type="AlphaFoldDB" id="A0A4W5NI98"/>
<name>A0A4W5NI98_9TELE</name>
<sequence>MLRYQLRGGGSPRRTHIQLLLRTRSSSGTLLSMTSRGANEYIILEIIDGHLLVRANLGDGAHSLRLASQRVDGGQWVLASLHRHDNLFTLRLEKGGGSREARAWLGNRREIVVHPSSVLLGNGPTPGQSADFQGKTV</sequence>